<gene>
    <name evidence="1" type="ORF">LNAT_P0445</name>
</gene>
<evidence type="ECO:0008006" key="3">
    <source>
        <dbReference type="Google" id="ProtNLM"/>
    </source>
</evidence>
<evidence type="ECO:0000313" key="2">
    <source>
        <dbReference type="Proteomes" id="UP000217944"/>
    </source>
</evidence>
<dbReference type="Pfam" id="PF13083">
    <property type="entry name" value="KH_KhpA-B"/>
    <property type="match status" value="1"/>
</dbReference>
<dbReference type="InterPro" id="IPR009019">
    <property type="entry name" value="KH_sf_prok-type"/>
</dbReference>
<organism evidence="1 2">
    <name type="scientific">Lebetimonas natsushimae</name>
    <dbReference type="NCBI Taxonomy" id="1936991"/>
    <lineage>
        <taxon>Bacteria</taxon>
        <taxon>Pseudomonadati</taxon>
        <taxon>Campylobacterota</taxon>
        <taxon>Epsilonproteobacteria</taxon>
        <taxon>Nautiliales</taxon>
        <taxon>Nautiliaceae</taxon>
        <taxon>Lebetimonas</taxon>
    </lineage>
</organism>
<dbReference type="GO" id="GO:0003723">
    <property type="term" value="F:RNA binding"/>
    <property type="evidence" value="ECO:0007669"/>
    <property type="project" value="InterPro"/>
</dbReference>
<dbReference type="AlphaFoldDB" id="A0A292YCR5"/>
<comment type="caution">
    <text evidence="1">The sequence shown here is derived from an EMBL/GenBank/DDBJ whole genome shotgun (WGS) entry which is preliminary data.</text>
</comment>
<evidence type="ECO:0000313" key="1">
    <source>
        <dbReference type="EMBL" id="GAX87150.1"/>
    </source>
</evidence>
<dbReference type="Gene3D" id="3.30.300.20">
    <property type="match status" value="1"/>
</dbReference>
<dbReference type="EMBL" id="BDME01000001">
    <property type="protein sequence ID" value="GAX87150.1"/>
    <property type="molecule type" value="Genomic_DNA"/>
</dbReference>
<protein>
    <recommendedName>
        <fullName evidence="3">KH domain-containing protein</fullName>
    </recommendedName>
</protein>
<dbReference type="InterPro" id="IPR015946">
    <property type="entry name" value="KH_dom-like_a/b"/>
</dbReference>
<dbReference type="SUPFAM" id="SSF54814">
    <property type="entry name" value="Prokaryotic type KH domain (KH-domain type II)"/>
    <property type="match status" value="1"/>
</dbReference>
<accession>A0A292YCR5</accession>
<keyword evidence="2" id="KW-1185">Reference proteome</keyword>
<sequence>MVESFVREYAKLLAFEPDVIKSEIVPHSDFDEIIIYAKKADVGRIIGKDGAMVRAIKTVISGCRAKEDKNYKITVKAYENTNS</sequence>
<proteinExistence type="predicted"/>
<reference evidence="1 2" key="1">
    <citation type="journal article" date="2017" name="Syst. Appl. Microbiol.">
        <title>Lebetimonas natsushimae sp. nov., a novel strictly anaerobic, moderately thermophilic chemoautotroph isolated from a deep-sea hydrothermal vent polychaete nest in the Mid-Okinawa Trough.</title>
        <authorList>
            <person name="Nagata R."/>
            <person name="Takaki Y."/>
            <person name="Tame A."/>
            <person name="Nunoura T."/>
            <person name="Muto H."/>
            <person name="Mino S."/>
            <person name="Sawayama S."/>
            <person name="Takai K."/>
            <person name="Nakagawa S."/>
        </authorList>
    </citation>
    <scope>NUCLEOTIDE SEQUENCE [LARGE SCALE GENOMIC DNA]</scope>
    <source>
        <strain evidence="1 2">HS1857</strain>
    </source>
</reference>
<dbReference type="OrthoDB" id="5334617at2"/>
<dbReference type="RefSeq" id="WP_096258301.1">
    <property type="nucleotide sequence ID" value="NZ_BDME01000001.1"/>
</dbReference>
<dbReference type="Proteomes" id="UP000217944">
    <property type="component" value="Unassembled WGS sequence"/>
</dbReference>
<name>A0A292YCR5_9BACT</name>